<dbReference type="CDD" id="cd03134">
    <property type="entry name" value="GATase1_PfpI_like"/>
    <property type="match status" value="1"/>
</dbReference>
<accession>W0JV51</accession>
<dbReference type="Pfam" id="PF01965">
    <property type="entry name" value="DJ-1_PfpI"/>
    <property type="match status" value="1"/>
</dbReference>
<protein>
    <submittedName>
        <fullName evidence="3">Glutamine amidotransferase</fullName>
    </submittedName>
</protein>
<dbReference type="Proteomes" id="UP000019024">
    <property type="component" value="Plasmid unnamed4"/>
</dbReference>
<dbReference type="EMBL" id="CP007059">
    <property type="protein sequence ID" value="AHG02409.1"/>
    <property type="molecule type" value="Genomic_DNA"/>
</dbReference>
<geneLocation type="plasmid" evidence="4">
    <name>3</name>
</geneLocation>
<organism evidence="3 4">
    <name type="scientific">Halostagnicola larsenii XH-48</name>
    <dbReference type="NCBI Taxonomy" id="797299"/>
    <lineage>
        <taxon>Archaea</taxon>
        <taxon>Methanobacteriati</taxon>
        <taxon>Methanobacteriota</taxon>
        <taxon>Stenosarchaea group</taxon>
        <taxon>Halobacteria</taxon>
        <taxon>Halobacteriales</taxon>
        <taxon>Natrialbaceae</taxon>
        <taxon>Halostagnicola</taxon>
    </lineage>
</organism>
<keyword evidence="3" id="KW-0808">Transferase</keyword>
<evidence type="ECO:0000259" key="2">
    <source>
        <dbReference type="Pfam" id="PF01965"/>
    </source>
</evidence>
<dbReference type="PANTHER" id="PTHR42733">
    <property type="entry name" value="DJ-1 PROTEIN"/>
    <property type="match status" value="1"/>
</dbReference>
<dbReference type="GO" id="GO:0016740">
    <property type="term" value="F:transferase activity"/>
    <property type="evidence" value="ECO:0007669"/>
    <property type="project" value="UniProtKB-KW"/>
</dbReference>
<dbReference type="HOGENOM" id="CLU_000445_44_4_2"/>
<evidence type="ECO:0000313" key="4">
    <source>
        <dbReference type="Proteomes" id="UP000019024"/>
    </source>
</evidence>
<name>W0JV51_9EURY</name>
<dbReference type="InterPro" id="IPR006286">
    <property type="entry name" value="C56_PfpI-like"/>
</dbReference>
<sequence length="189" mass="19977">MAMMSDAQQLEGVTVGVLIAENGTEEIEFTESKQAVSDAGATVRVLGTESGEARTVNNDLEWSDSYEVDAVVSEVSASDYDALIVPGGTVGADTLRLDSDVVELLREHDAAGKPLGVICHGPWTLVEADVVDGRTLTSYPSLQTDIENAGGEWVDEEVVTDDGLVTSRNPDDLPAFCDAIVETFAAESP</sequence>
<proteinExistence type="inferred from homology"/>
<dbReference type="Gene3D" id="3.40.50.880">
    <property type="match status" value="1"/>
</dbReference>
<evidence type="ECO:0000256" key="1">
    <source>
        <dbReference type="ARBA" id="ARBA00008542"/>
    </source>
</evidence>
<keyword evidence="3" id="KW-0614">Plasmid</keyword>
<comment type="similarity">
    <text evidence="1">Belongs to the peptidase C56 family.</text>
</comment>
<dbReference type="PATRIC" id="fig|797299.3.peg.4085"/>
<gene>
    <name evidence="3" type="ORF">HALLA_21120</name>
</gene>
<keyword evidence="3" id="KW-0315">Glutamine amidotransferase</keyword>
<reference evidence="3 4" key="1">
    <citation type="submission" date="2014-01" db="EMBL/GenBank/DDBJ databases">
        <authorList>
            <consortium name="DOE Joint Genome Institute"/>
            <person name="Anderson I."/>
            <person name="Huntemann M."/>
            <person name="Han J."/>
            <person name="Chen A."/>
            <person name="Kyrpides N."/>
            <person name="Mavromatis K."/>
            <person name="Markowitz V."/>
            <person name="Palaniappan K."/>
            <person name="Ivanova N."/>
            <person name="Schaumberg A."/>
            <person name="Pati A."/>
            <person name="Liolios K."/>
            <person name="Nordberg H.P."/>
            <person name="Cantor M.N."/>
            <person name="Hua S.X."/>
            <person name="Woyke T."/>
        </authorList>
    </citation>
    <scope>NUCLEOTIDE SEQUENCE [LARGE SCALE GENOMIC DNA]</scope>
    <source>
        <strain evidence="3 4">XH-48</strain>
        <plasmid evidence="4">3</plasmid>
    </source>
</reference>
<dbReference type="KEGG" id="hlr:HALLA_21120"/>
<dbReference type="eggNOG" id="arCOG00769">
    <property type="taxonomic scope" value="Archaea"/>
</dbReference>
<dbReference type="InterPro" id="IPR029062">
    <property type="entry name" value="Class_I_gatase-like"/>
</dbReference>
<dbReference type="SUPFAM" id="SSF52317">
    <property type="entry name" value="Class I glutamine amidotransferase-like"/>
    <property type="match status" value="1"/>
</dbReference>
<dbReference type="PROSITE" id="PS51276">
    <property type="entry name" value="PEPTIDASE_C56_PFPI"/>
    <property type="match status" value="1"/>
</dbReference>
<dbReference type="PANTHER" id="PTHR42733:SF12">
    <property type="entry name" value="PROTEINASE"/>
    <property type="match status" value="1"/>
</dbReference>
<keyword evidence="4" id="KW-1185">Reference proteome</keyword>
<evidence type="ECO:0000313" key="3">
    <source>
        <dbReference type="EMBL" id="AHG02409.1"/>
    </source>
</evidence>
<dbReference type="InterPro" id="IPR002818">
    <property type="entry name" value="DJ-1/PfpI"/>
</dbReference>
<dbReference type="NCBIfam" id="TIGR01382">
    <property type="entry name" value="PfpI"/>
    <property type="match status" value="1"/>
</dbReference>
<dbReference type="AlphaFoldDB" id="W0JV51"/>
<feature type="domain" description="DJ-1/PfpI" evidence="2">
    <location>
        <begin position="15"/>
        <end position="182"/>
    </location>
</feature>